<feature type="region of interest" description="Disordered" evidence="1">
    <location>
        <begin position="257"/>
        <end position="276"/>
    </location>
</feature>
<feature type="region of interest" description="Disordered" evidence="1">
    <location>
        <begin position="213"/>
        <end position="249"/>
    </location>
</feature>
<reference evidence="2 3" key="1">
    <citation type="submission" date="2024-01" db="EMBL/GenBank/DDBJ databases">
        <title>The complete chloroplast genome sequence of Lithospermum erythrorhizon: insights into the phylogenetic relationship among Boraginaceae species and the maternal lineages of purple gromwells.</title>
        <authorList>
            <person name="Okada T."/>
            <person name="Watanabe K."/>
        </authorList>
    </citation>
    <scope>NUCLEOTIDE SEQUENCE [LARGE SCALE GENOMIC DNA]</scope>
</reference>
<feature type="compositionally biased region" description="Low complexity" evidence="1">
    <location>
        <begin position="110"/>
        <end position="143"/>
    </location>
</feature>
<evidence type="ECO:0000313" key="2">
    <source>
        <dbReference type="EMBL" id="GAA0149621.1"/>
    </source>
</evidence>
<evidence type="ECO:0000256" key="1">
    <source>
        <dbReference type="SAM" id="MobiDB-lite"/>
    </source>
</evidence>
<dbReference type="Proteomes" id="UP001454036">
    <property type="component" value="Unassembled WGS sequence"/>
</dbReference>
<dbReference type="EMBL" id="BAABME010032470">
    <property type="protein sequence ID" value="GAA0149621.1"/>
    <property type="molecule type" value="Genomic_DNA"/>
</dbReference>
<proteinExistence type="predicted"/>
<sequence length="298" mass="33443">MERHAKLVEKQLFSNTNDTEDEETENLEEEALSLCDLPIKEENRQQDKQTQQENKSIHEEFDFCSFAKESEMCSADQVFFQGQILPLHNSICSTPTNRCLSRSESMSTYSSNGFTSGPSSRSSSIRSHQSSSTTTTTTTTSTFGYGGGSSISTRIHKPRVPNNFNSHSSPKPNMKNSRIKNQNMSNCSKKSTMWSLFRLGLVTTPEIALNDQKHRSKNSANKSFHKSKSFGSNNSENCTRFKPGKNKKQGIFEVNGTLFEGKGTKQQQDGKQSISRNRTFEWLKQLSLESASNVKTDA</sequence>
<feature type="compositionally biased region" description="Acidic residues" evidence="1">
    <location>
        <begin position="18"/>
        <end position="29"/>
    </location>
</feature>
<dbReference type="AlphaFoldDB" id="A0AAV3PF68"/>
<organism evidence="2 3">
    <name type="scientific">Lithospermum erythrorhizon</name>
    <name type="common">Purple gromwell</name>
    <name type="synonym">Lithospermum officinale var. erythrorhizon</name>
    <dbReference type="NCBI Taxonomy" id="34254"/>
    <lineage>
        <taxon>Eukaryota</taxon>
        <taxon>Viridiplantae</taxon>
        <taxon>Streptophyta</taxon>
        <taxon>Embryophyta</taxon>
        <taxon>Tracheophyta</taxon>
        <taxon>Spermatophyta</taxon>
        <taxon>Magnoliopsida</taxon>
        <taxon>eudicotyledons</taxon>
        <taxon>Gunneridae</taxon>
        <taxon>Pentapetalae</taxon>
        <taxon>asterids</taxon>
        <taxon>lamiids</taxon>
        <taxon>Boraginales</taxon>
        <taxon>Boraginaceae</taxon>
        <taxon>Boraginoideae</taxon>
        <taxon>Lithospermeae</taxon>
        <taxon>Lithospermum</taxon>
    </lineage>
</organism>
<accession>A0AAV3PF68</accession>
<feature type="region of interest" description="Disordered" evidence="1">
    <location>
        <begin position="103"/>
        <end position="185"/>
    </location>
</feature>
<dbReference type="PANTHER" id="PTHR33922">
    <property type="entry name" value="OS01G0888066 PROTEIN-RELATED"/>
    <property type="match status" value="1"/>
</dbReference>
<evidence type="ECO:0000313" key="3">
    <source>
        <dbReference type="Proteomes" id="UP001454036"/>
    </source>
</evidence>
<feature type="compositionally biased region" description="Polar residues" evidence="1">
    <location>
        <begin position="229"/>
        <end position="238"/>
    </location>
</feature>
<feature type="compositionally biased region" description="Polar residues" evidence="1">
    <location>
        <begin position="162"/>
        <end position="185"/>
    </location>
</feature>
<keyword evidence="3" id="KW-1185">Reference proteome</keyword>
<feature type="region of interest" description="Disordered" evidence="1">
    <location>
        <begin position="1"/>
        <end position="29"/>
    </location>
</feature>
<dbReference type="PANTHER" id="PTHR33922:SF2">
    <property type="entry name" value="OS07G0589600 PROTEIN"/>
    <property type="match status" value="1"/>
</dbReference>
<gene>
    <name evidence="2" type="ORF">LIER_43066</name>
</gene>
<comment type="caution">
    <text evidence="2">The sequence shown here is derived from an EMBL/GenBank/DDBJ whole genome shotgun (WGS) entry which is preliminary data.</text>
</comment>
<protein>
    <submittedName>
        <fullName evidence="2">Uncharacterized protein</fullName>
    </submittedName>
</protein>
<name>A0AAV3PF68_LITER</name>